<evidence type="ECO:0000256" key="1">
    <source>
        <dbReference type="SAM" id="Phobius"/>
    </source>
</evidence>
<dbReference type="Proteomes" id="UP000017396">
    <property type="component" value="Chromosome"/>
</dbReference>
<evidence type="ECO:0000313" key="3">
    <source>
        <dbReference type="Proteomes" id="UP000017396"/>
    </source>
</evidence>
<sequence>MVRDFSVVILAFALFIGIGIVFATLLYKAMSWDPVITGSMVVVLYVVLASLGRLESRRLH</sequence>
<reference evidence="2 3" key="1">
    <citation type="journal article" date="2013" name="PLoS ONE">
        <title>Cultivation and Complete Genome Sequencing of Gloeobacter kilaueensis sp. nov., from a Lava Cave in Kilauea Caldera, Hawai'i.</title>
        <authorList>
            <person name="Saw J.H."/>
            <person name="Schatz M."/>
            <person name="Brown M.V."/>
            <person name="Kunkel D.D."/>
            <person name="Foster J.S."/>
            <person name="Shick H."/>
            <person name="Christensen S."/>
            <person name="Hou S."/>
            <person name="Wan X."/>
            <person name="Donachie S.P."/>
        </authorList>
    </citation>
    <scope>NUCLEOTIDE SEQUENCE [LARGE SCALE GENOMIC DNA]</scope>
    <source>
        <strain evidence="3">JS</strain>
    </source>
</reference>
<accession>U5QPP1</accession>
<dbReference type="STRING" id="1183438.GKIL_3419"/>
<proteinExistence type="predicted"/>
<name>U5QPP1_GLOK1</name>
<dbReference type="RefSeq" id="WP_023174958.1">
    <property type="nucleotide sequence ID" value="NC_022600.1"/>
</dbReference>
<organism evidence="2 3">
    <name type="scientific">Gloeobacter kilaueensis (strain ATCC BAA-2537 / CCAP 1431/1 / ULC 316 / JS1)</name>
    <dbReference type="NCBI Taxonomy" id="1183438"/>
    <lineage>
        <taxon>Bacteria</taxon>
        <taxon>Bacillati</taxon>
        <taxon>Cyanobacteriota</taxon>
        <taxon>Cyanophyceae</taxon>
        <taxon>Gloeobacterales</taxon>
        <taxon>Gloeobacteraceae</taxon>
        <taxon>Gloeobacter</taxon>
    </lineage>
</organism>
<dbReference type="KEGG" id="glj:GKIL_3419"/>
<feature type="transmembrane region" description="Helical" evidence="1">
    <location>
        <begin position="35"/>
        <end position="54"/>
    </location>
</feature>
<dbReference type="AlphaFoldDB" id="U5QPP1"/>
<dbReference type="EMBL" id="CP003587">
    <property type="protein sequence ID" value="AGY59665.1"/>
    <property type="molecule type" value="Genomic_DNA"/>
</dbReference>
<evidence type="ECO:0000313" key="2">
    <source>
        <dbReference type="EMBL" id="AGY59665.1"/>
    </source>
</evidence>
<keyword evidence="1" id="KW-0472">Membrane</keyword>
<keyword evidence="1" id="KW-1133">Transmembrane helix</keyword>
<dbReference type="HOGENOM" id="CLU_2935003_0_0_3"/>
<gene>
    <name evidence="2" type="ORF">GKIL_3419</name>
</gene>
<protein>
    <submittedName>
        <fullName evidence="2">Uncharacterized protein</fullName>
    </submittedName>
</protein>
<keyword evidence="1" id="KW-0812">Transmembrane</keyword>
<feature type="transmembrane region" description="Helical" evidence="1">
    <location>
        <begin position="7"/>
        <end position="29"/>
    </location>
</feature>
<keyword evidence="3" id="KW-1185">Reference proteome</keyword>